<protein>
    <submittedName>
        <fullName evidence="1">Uncharacterized protein</fullName>
    </submittedName>
</protein>
<gene>
    <name evidence="1" type="ORF">PVK06_015972</name>
</gene>
<accession>A0ABR0PZF1</accession>
<name>A0ABR0PZF1_GOSAR</name>
<evidence type="ECO:0000313" key="2">
    <source>
        <dbReference type="Proteomes" id="UP001358586"/>
    </source>
</evidence>
<reference evidence="1 2" key="1">
    <citation type="submission" date="2023-03" db="EMBL/GenBank/DDBJ databases">
        <title>WGS of Gossypium arboreum.</title>
        <authorList>
            <person name="Yu D."/>
        </authorList>
    </citation>
    <scope>NUCLEOTIDE SEQUENCE [LARGE SCALE GENOMIC DNA]</scope>
    <source>
        <tissue evidence="1">Leaf</tissue>
    </source>
</reference>
<evidence type="ECO:0000313" key="1">
    <source>
        <dbReference type="EMBL" id="KAK5832172.1"/>
    </source>
</evidence>
<dbReference type="EMBL" id="JARKNE010000005">
    <property type="protein sequence ID" value="KAK5832172.1"/>
    <property type="molecule type" value="Genomic_DNA"/>
</dbReference>
<organism evidence="1 2">
    <name type="scientific">Gossypium arboreum</name>
    <name type="common">Tree cotton</name>
    <name type="synonym">Gossypium nanking</name>
    <dbReference type="NCBI Taxonomy" id="29729"/>
    <lineage>
        <taxon>Eukaryota</taxon>
        <taxon>Viridiplantae</taxon>
        <taxon>Streptophyta</taxon>
        <taxon>Embryophyta</taxon>
        <taxon>Tracheophyta</taxon>
        <taxon>Spermatophyta</taxon>
        <taxon>Magnoliopsida</taxon>
        <taxon>eudicotyledons</taxon>
        <taxon>Gunneridae</taxon>
        <taxon>Pentapetalae</taxon>
        <taxon>rosids</taxon>
        <taxon>malvids</taxon>
        <taxon>Malvales</taxon>
        <taxon>Malvaceae</taxon>
        <taxon>Malvoideae</taxon>
        <taxon>Gossypium</taxon>
    </lineage>
</organism>
<proteinExistence type="predicted"/>
<sequence length="104" mass="11979">MLLWSGFRRNIVLEPSLSQHVSYPYPKIPEYYPVTMKVTHSRSLVIACSSVLHEEEDKFAFSGSDVATFSFAPRDSKSLKPGRQKAILKLWLWSNGIDIRFNYP</sequence>
<comment type="caution">
    <text evidence="1">The sequence shown here is derived from an EMBL/GenBank/DDBJ whole genome shotgun (WGS) entry which is preliminary data.</text>
</comment>
<dbReference type="Proteomes" id="UP001358586">
    <property type="component" value="Chromosome 5"/>
</dbReference>
<keyword evidence="2" id="KW-1185">Reference proteome</keyword>